<dbReference type="EMBL" id="KZ559532">
    <property type="protein sequence ID" value="PLN81819.1"/>
    <property type="molecule type" value="Genomic_DNA"/>
</dbReference>
<keyword evidence="1" id="KW-0175">Coiled coil</keyword>
<dbReference type="AlphaFoldDB" id="A0A2J5HWR5"/>
<organism evidence="3 4">
    <name type="scientific">Aspergillus taichungensis</name>
    <dbReference type="NCBI Taxonomy" id="482145"/>
    <lineage>
        <taxon>Eukaryota</taxon>
        <taxon>Fungi</taxon>
        <taxon>Dikarya</taxon>
        <taxon>Ascomycota</taxon>
        <taxon>Pezizomycotina</taxon>
        <taxon>Eurotiomycetes</taxon>
        <taxon>Eurotiomycetidae</taxon>
        <taxon>Eurotiales</taxon>
        <taxon>Aspergillaceae</taxon>
        <taxon>Aspergillus</taxon>
        <taxon>Aspergillus subgen. Circumdati</taxon>
    </lineage>
</organism>
<feature type="compositionally biased region" description="Basic residues" evidence="2">
    <location>
        <begin position="433"/>
        <end position="442"/>
    </location>
</feature>
<sequence length="472" mass="54111">MLPNFHSPELPQDFSSASWQKLMVAGRKLSDQQDAVSAERSRVRELRTALRYKREEESDIRISLVKQLNSVFARNDLSVTERIVEEHDRLQSAMDEYLNLENQYHEAEDQLEQDEYHLTTSMEKFLHLLHNGFLSQCPDRTLSGLPPRTLDEYSQDDDQYSDISSAPDLPPSVVAYLSRIGDLRILQENLADLDMQWVEIAEKQEQRQPHNIPLDEESLEFLQTYDSHRTSLWKKIDATQLDLDGLRSTCEEQGLLTEDYLPGDFGFTHNRYPPAQRQPFKDENQYTGAQNEQQNASQEENERGRTETKLADPLKMPAGRDFSPFSEPWPMTRNHPVEFINNWILHQLRHSSVQIARFKSLPELCELSRTGCHNFDISRKALTEWFLDDTIIATHPSPPSSTVACDEGGMTDNTEEGGGLWNHAEGDGNSVHFHQRKERKRATITGRMGGAPAPSARPGCLRDRRSRSAHSV</sequence>
<feature type="compositionally biased region" description="Basic and acidic residues" evidence="2">
    <location>
        <begin position="300"/>
        <end position="309"/>
    </location>
</feature>
<feature type="region of interest" description="Disordered" evidence="2">
    <location>
        <begin position="421"/>
        <end position="472"/>
    </location>
</feature>
<evidence type="ECO:0000313" key="4">
    <source>
        <dbReference type="Proteomes" id="UP000235023"/>
    </source>
</evidence>
<reference evidence="4" key="1">
    <citation type="submission" date="2017-12" db="EMBL/GenBank/DDBJ databases">
        <authorList>
            <consortium name="DOE Joint Genome Institute"/>
            <person name="Mondo S.J."/>
            <person name="Kjaerbolling I."/>
            <person name="Vesth T.C."/>
            <person name="Frisvad J.C."/>
            <person name="Nybo J.L."/>
            <person name="Theobald S."/>
            <person name="Kuo A."/>
            <person name="Bowyer P."/>
            <person name="Matsuda Y."/>
            <person name="Lyhne E.K."/>
            <person name="Kogle M.E."/>
            <person name="Clum A."/>
            <person name="Lipzen A."/>
            <person name="Salamov A."/>
            <person name="Ngan C.Y."/>
            <person name="Daum C."/>
            <person name="Chiniquy J."/>
            <person name="Barry K."/>
            <person name="LaButti K."/>
            <person name="Haridas S."/>
            <person name="Simmons B.A."/>
            <person name="Magnuson J.K."/>
            <person name="Mortensen U.H."/>
            <person name="Larsen T.O."/>
            <person name="Grigoriev I.V."/>
            <person name="Baker S.E."/>
            <person name="Andersen M.R."/>
            <person name="Nordberg H.P."/>
            <person name="Cantor M.N."/>
            <person name="Hua S.X."/>
        </authorList>
    </citation>
    <scope>NUCLEOTIDE SEQUENCE [LARGE SCALE GENOMIC DNA]</scope>
    <source>
        <strain evidence="4">IBT 19404</strain>
    </source>
</reference>
<protein>
    <submittedName>
        <fullName evidence="3">Uncharacterized protein</fullName>
    </submittedName>
</protein>
<keyword evidence="4" id="KW-1185">Reference proteome</keyword>
<gene>
    <name evidence="3" type="ORF">BDW42DRAFT_185129</name>
</gene>
<feature type="coiled-coil region" evidence="1">
    <location>
        <begin position="83"/>
        <end position="117"/>
    </location>
</feature>
<feature type="region of interest" description="Disordered" evidence="2">
    <location>
        <begin position="288"/>
        <end position="309"/>
    </location>
</feature>
<evidence type="ECO:0000313" key="3">
    <source>
        <dbReference type="EMBL" id="PLN81819.1"/>
    </source>
</evidence>
<dbReference type="OrthoDB" id="3553547at2759"/>
<accession>A0A2J5HWR5</accession>
<feature type="compositionally biased region" description="Low complexity" evidence="2">
    <location>
        <begin position="289"/>
        <end position="298"/>
    </location>
</feature>
<evidence type="ECO:0000256" key="1">
    <source>
        <dbReference type="SAM" id="Coils"/>
    </source>
</evidence>
<feature type="region of interest" description="Disordered" evidence="2">
    <location>
        <begin position="145"/>
        <end position="165"/>
    </location>
</feature>
<proteinExistence type="predicted"/>
<name>A0A2J5HWR5_9EURO</name>
<evidence type="ECO:0000256" key="2">
    <source>
        <dbReference type="SAM" id="MobiDB-lite"/>
    </source>
</evidence>
<dbReference type="Proteomes" id="UP000235023">
    <property type="component" value="Unassembled WGS sequence"/>
</dbReference>